<gene>
    <name evidence="9" type="ORF">L21SP4_01570</name>
</gene>
<feature type="transmembrane region" description="Helical" evidence="6">
    <location>
        <begin position="18"/>
        <end position="38"/>
    </location>
</feature>
<dbReference type="AlphaFoldDB" id="A0A0G3EET9"/>
<keyword evidence="5 6" id="KW-0472">Membrane</keyword>
<evidence type="ECO:0000256" key="1">
    <source>
        <dbReference type="ARBA" id="ARBA00004651"/>
    </source>
</evidence>
<evidence type="ECO:0000313" key="10">
    <source>
        <dbReference type="Proteomes" id="UP000035268"/>
    </source>
</evidence>
<evidence type="ECO:0000259" key="8">
    <source>
        <dbReference type="Pfam" id="PF12704"/>
    </source>
</evidence>
<evidence type="ECO:0000256" key="3">
    <source>
        <dbReference type="ARBA" id="ARBA00022692"/>
    </source>
</evidence>
<evidence type="ECO:0000259" key="7">
    <source>
        <dbReference type="Pfam" id="PF02687"/>
    </source>
</evidence>
<evidence type="ECO:0000256" key="2">
    <source>
        <dbReference type="ARBA" id="ARBA00022475"/>
    </source>
</evidence>
<feature type="domain" description="MacB-like periplasmic core" evidence="8">
    <location>
        <begin position="22"/>
        <end position="218"/>
    </location>
</feature>
<proteinExistence type="predicted"/>
<keyword evidence="10" id="KW-1185">Reference proteome</keyword>
<sequence>MLPFGYAVRNLFRDPKSLFQAVLGSALVVLMVMVAAALNDGMAGVLSASGSPRNAILLGAGSEDSVLRSEISERAAGIAESSLNGLAEIAGVRAVSPEIHQMTLVSAAGSDQRQALVRGVTERAPLVYTKMTVTEGTFARPGGVMVGRLAWRRLGLPKDALGPGREIVVEDVTMTVAGVFAAPGTVMESEIWMDLNDLRSLSLRKNLSCVVLRLDGGAFPDVDLFAKQRLDLELAALRESDYFARLSAFYAPIRGMTWMTAILIATGALLGGLNTLYAAFSPRIREIATLQAIGYGRGAILFSLIQEATLAALCGAVVAATAAVLFLEGVAVSFSIGSFVLRVTPVVAAVGFGTGLGLGLVGAIPPGLRCLLPPVHEALRSAG</sequence>
<reference evidence="9 10" key="2">
    <citation type="journal article" date="2016" name="ISME J.">
        <title>Characterization of the first cultured representative of Verrucomicrobia subdivision 5 indicates the proposal of a novel phylum.</title>
        <authorList>
            <person name="Spring S."/>
            <person name="Bunk B."/>
            <person name="Sproer C."/>
            <person name="Schumann P."/>
            <person name="Rohde M."/>
            <person name="Tindall B.J."/>
            <person name="Klenk H.P."/>
        </authorList>
    </citation>
    <scope>NUCLEOTIDE SEQUENCE [LARGE SCALE GENOMIC DNA]</scope>
    <source>
        <strain evidence="9 10">L21-Fru-AB</strain>
    </source>
</reference>
<accession>A0A0G3EET9</accession>
<organism evidence="9 10">
    <name type="scientific">Kiritimatiella glycovorans</name>
    <dbReference type="NCBI Taxonomy" id="1307763"/>
    <lineage>
        <taxon>Bacteria</taxon>
        <taxon>Pseudomonadati</taxon>
        <taxon>Kiritimatiellota</taxon>
        <taxon>Kiritimatiellia</taxon>
        <taxon>Kiritimatiellales</taxon>
        <taxon>Kiritimatiellaceae</taxon>
        <taxon>Kiritimatiella</taxon>
    </lineage>
</organism>
<keyword evidence="4 6" id="KW-1133">Transmembrane helix</keyword>
<name>A0A0G3EET9_9BACT</name>
<dbReference type="PANTHER" id="PTHR43738">
    <property type="entry name" value="ABC TRANSPORTER, MEMBRANE PROTEIN"/>
    <property type="match status" value="1"/>
</dbReference>
<dbReference type="InterPro" id="IPR025857">
    <property type="entry name" value="MacB_PCD"/>
</dbReference>
<evidence type="ECO:0000256" key="5">
    <source>
        <dbReference type="ARBA" id="ARBA00023136"/>
    </source>
</evidence>
<dbReference type="InterPro" id="IPR051125">
    <property type="entry name" value="ABC-4/HrtB_transporter"/>
</dbReference>
<feature type="domain" description="ABC3 transporter permease C-terminal" evidence="7">
    <location>
        <begin position="259"/>
        <end position="369"/>
    </location>
</feature>
<dbReference type="Pfam" id="PF02687">
    <property type="entry name" value="FtsX"/>
    <property type="match status" value="1"/>
</dbReference>
<feature type="transmembrane region" description="Helical" evidence="6">
    <location>
        <begin position="300"/>
        <end position="327"/>
    </location>
</feature>
<keyword evidence="2" id="KW-1003">Cell membrane</keyword>
<comment type="subcellular location">
    <subcellularLocation>
        <location evidence="1">Cell membrane</location>
        <topology evidence="1">Multi-pass membrane protein</topology>
    </subcellularLocation>
</comment>
<feature type="transmembrane region" description="Helical" evidence="6">
    <location>
        <begin position="255"/>
        <end position="280"/>
    </location>
</feature>
<dbReference type="PANTHER" id="PTHR43738:SF3">
    <property type="entry name" value="ABC TRANSPORTER PERMEASE"/>
    <property type="match status" value="1"/>
</dbReference>
<keyword evidence="3 6" id="KW-0812">Transmembrane</keyword>
<evidence type="ECO:0000256" key="6">
    <source>
        <dbReference type="SAM" id="Phobius"/>
    </source>
</evidence>
<evidence type="ECO:0000313" key="9">
    <source>
        <dbReference type="EMBL" id="AKJ64813.1"/>
    </source>
</evidence>
<dbReference type="Proteomes" id="UP000035268">
    <property type="component" value="Chromosome"/>
</dbReference>
<feature type="transmembrane region" description="Helical" evidence="6">
    <location>
        <begin position="339"/>
        <end position="364"/>
    </location>
</feature>
<reference evidence="10" key="1">
    <citation type="submission" date="2015-02" db="EMBL/GenBank/DDBJ databases">
        <title>Description and complete genome sequence of the first cultured representative of the subdivision 5 of the Verrucomicrobia phylum.</title>
        <authorList>
            <person name="Spring S."/>
            <person name="Bunk B."/>
            <person name="Sproer C."/>
            <person name="Klenk H.-P."/>
        </authorList>
    </citation>
    <scope>NUCLEOTIDE SEQUENCE [LARGE SCALE GENOMIC DNA]</scope>
    <source>
        <strain evidence="10">L21-Fru-AB</strain>
    </source>
</reference>
<dbReference type="InterPro" id="IPR003838">
    <property type="entry name" value="ABC3_permease_C"/>
</dbReference>
<dbReference type="STRING" id="1307763.L21SP4_01570"/>
<dbReference type="OrthoDB" id="187379at2"/>
<evidence type="ECO:0000256" key="4">
    <source>
        <dbReference type="ARBA" id="ARBA00022989"/>
    </source>
</evidence>
<protein>
    <submittedName>
        <fullName evidence="9">MacB-like periplasmic core domain protein</fullName>
    </submittedName>
</protein>
<dbReference type="EMBL" id="CP010904">
    <property type="protein sequence ID" value="AKJ64813.1"/>
    <property type="molecule type" value="Genomic_DNA"/>
</dbReference>
<dbReference type="GO" id="GO:0005886">
    <property type="term" value="C:plasma membrane"/>
    <property type="evidence" value="ECO:0007669"/>
    <property type="project" value="UniProtKB-SubCell"/>
</dbReference>
<dbReference type="KEGG" id="vbl:L21SP4_01570"/>
<dbReference type="RefSeq" id="WP_052882104.1">
    <property type="nucleotide sequence ID" value="NZ_CP010904.1"/>
</dbReference>
<dbReference type="Pfam" id="PF12704">
    <property type="entry name" value="MacB_PCD"/>
    <property type="match status" value="1"/>
</dbReference>